<evidence type="ECO:0000256" key="1">
    <source>
        <dbReference type="SAM" id="Phobius"/>
    </source>
</evidence>
<gene>
    <name evidence="2" type="ORF">KIY12_08345</name>
</gene>
<proteinExistence type="predicted"/>
<evidence type="ECO:0000313" key="3">
    <source>
        <dbReference type="Proteomes" id="UP000750197"/>
    </source>
</evidence>
<dbReference type="AlphaFoldDB" id="A0A8J7YU44"/>
<keyword evidence="1" id="KW-0812">Transmembrane</keyword>
<sequence length="368" mass="41653">MTFSPCYLCGADSFAPSYGWTECQPCPEAAICNTGASTPISLDEAQLRAEIFPEIEQSVKLDMETMFYTSCWPLFVYVIATWLLIAAVVLVLELWIGGTHLQYRHIASRIQRITIFPSSDHHKQRERTDDHTIISSENNHSTLLRWTGFLFTCLFFTLVLLLFLFSFIYLQYYSVHMQPVMQVAPNNGIGKGVLYHPNINFTIYLYGYMGFSCNATVEWSPGFVRPNFTQEVRGNNTCVLSVATGFTQAMSAAHILFYIQQTFDAPIYMPLYVQAIGYEVNSDYIGTPFEQWELPGQLSEHGSSKVAGLLVPALEDEGAILNGLSVVMLSSTIRYVHLFPHLTHITHNTESDSERERESVCEREIARV</sequence>
<feature type="transmembrane region" description="Helical" evidence="1">
    <location>
        <begin position="149"/>
        <end position="172"/>
    </location>
</feature>
<accession>A0A8J7YU44</accession>
<protein>
    <submittedName>
        <fullName evidence="2">Uncharacterized protein</fullName>
    </submittedName>
</protein>
<dbReference type="EMBL" id="JAHEAC010000090">
    <property type="protein sequence ID" value="MBX8644714.1"/>
    <property type="molecule type" value="Genomic_DNA"/>
</dbReference>
<evidence type="ECO:0000313" key="2">
    <source>
        <dbReference type="EMBL" id="MBX8644714.1"/>
    </source>
</evidence>
<organism evidence="2 3">
    <name type="scientific">Candidatus Sysuiplasma superficiale</name>
    <dbReference type="NCBI Taxonomy" id="2823368"/>
    <lineage>
        <taxon>Archaea</taxon>
        <taxon>Methanobacteriati</taxon>
        <taxon>Thermoplasmatota</taxon>
        <taxon>Thermoplasmata</taxon>
        <taxon>Candidatus Sysuiplasmatales</taxon>
        <taxon>Candidatus Sysuiplasmataceae</taxon>
        <taxon>Candidatus Sysuiplasma</taxon>
    </lineage>
</organism>
<comment type="caution">
    <text evidence="2">The sequence shown here is derived from an EMBL/GenBank/DDBJ whole genome shotgun (WGS) entry which is preliminary data.</text>
</comment>
<dbReference type="Proteomes" id="UP000750197">
    <property type="component" value="Unassembled WGS sequence"/>
</dbReference>
<reference evidence="2" key="1">
    <citation type="submission" date="2021-05" db="EMBL/GenBank/DDBJ databases">
        <title>Genomic insights into ecological role and evolution of a novel Thermoplasmata order Candidatus Sysuiplasmatales.</title>
        <authorList>
            <person name="Yuan Y."/>
        </authorList>
    </citation>
    <scope>NUCLEOTIDE SEQUENCE</scope>
    <source>
        <strain evidence="2">TUT19-bin139</strain>
    </source>
</reference>
<keyword evidence="1" id="KW-0472">Membrane</keyword>
<feature type="transmembrane region" description="Helical" evidence="1">
    <location>
        <begin position="74"/>
        <end position="96"/>
    </location>
</feature>
<keyword evidence="1" id="KW-1133">Transmembrane helix</keyword>
<name>A0A8J7YU44_9ARCH</name>